<evidence type="ECO:0000313" key="4">
    <source>
        <dbReference type="Proteomes" id="UP000547209"/>
    </source>
</evidence>
<organism evidence="3 4">
    <name type="scientific">Cohnella nanjingensis</name>
    <dbReference type="NCBI Taxonomy" id="1387779"/>
    <lineage>
        <taxon>Bacteria</taxon>
        <taxon>Bacillati</taxon>
        <taxon>Bacillota</taxon>
        <taxon>Bacilli</taxon>
        <taxon>Bacillales</taxon>
        <taxon>Paenibacillaceae</taxon>
        <taxon>Cohnella</taxon>
    </lineage>
</organism>
<dbReference type="EMBL" id="JACJVP010000029">
    <property type="protein sequence ID" value="MBB6672575.1"/>
    <property type="molecule type" value="Genomic_DNA"/>
</dbReference>
<feature type="transmembrane region" description="Helical" evidence="1">
    <location>
        <begin position="12"/>
        <end position="31"/>
    </location>
</feature>
<dbReference type="Pfam" id="PF13473">
    <property type="entry name" value="Cupredoxin_1"/>
    <property type="match status" value="1"/>
</dbReference>
<dbReference type="RefSeq" id="WP_185144054.1">
    <property type="nucleotide sequence ID" value="NZ_JACJVP010000029.1"/>
</dbReference>
<keyword evidence="1" id="KW-0472">Membrane</keyword>
<proteinExistence type="predicted"/>
<comment type="caution">
    <text evidence="3">The sequence shown here is derived from an EMBL/GenBank/DDBJ whole genome shotgun (WGS) entry which is preliminary data.</text>
</comment>
<dbReference type="Gene3D" id="2.60.40.420">
    <property type="entry name" value="Cupredoxins - blue copper proteins"/>
    <property type="match status" value="1"/>
</dbReference>
<keyword evidence="1" id="KW-0812">Transmembrane</keyword>
<dbReference type="Proteomes" id="UP000547209">
    <property type="component" value="Unassembled WGS sequence"/>
</dbReference>
<reference evidence="3 4" key="1">
    <citation type="submission" date="2020-08" db="EMBL/GenBank/DDBJ databases">
        <title>Cohnella phylogeny.</title>
        <authorList>
            <person name="Dunlap C."/>
        </authorList>
    </citation>
    <scope>NUCLEOTIDE SEQUENCE [LARGE SCALE GENOMIC DNA]</scope>
    <source>
        <strain evidence="3 4">DSM 28246</strain>
    </source>
</reference>
<evidence type="ECO:0000313" key="3">
    <source>
        <dbReference type="EMBL" id="MBB6672575.1"/>
    </source>
</evidence>
<dbReference type="SUPFAM" id="SSF49503">
    <property type="entry name" value="Cupredoxins"/>
    <property type="match status" value="1"/>
</dbReference>
<keyword evidence="1" id="KW-1133">Transmembrane helix</keyword>
<evidence type="ECO:0000256" key="1">
    <source>
        <dbReference type="SAM" id="Phobius"/>
    </source>
</evidence>
<name>A0A7X0RS73_9BACL</name>
<accession>A0A7X0RS73</accession>
<dbReference type="InterPro" id="IPR008972">
    <property type="entry name" value="Cupredoxin"/>
</dbReference>
<gene>
    <name evidence="3" type="ORF">H7C19_17990</name>
</gene>
<feature type="domain" description="EfeO-type cupredoxin-like" evidence="2">
    <location>
        <begin position="68"/>
        <end position="137"/>
    </location>
</feature>
<dbReference type="InterPro" id="IPR028096">
    <property type="entry name" value="EfeO_Cupredoxin"/>
</dbReference>
<dbReference type="AlphaFoldDB" id="A0A7X0RS73"/>
<evidence type="ECO:0000259" key="2">
    <source>
        <dbReference type="Pfam" id="PF13473"/>
    </source>
</evidence>
<protein>
    <submittedName>
        <fullName evidence="3">Cupredoxin domain-containing protein</fullName>
    </submittedName>
</protein>
<keyword evidence="4" id="KW-1185">Reference proteome</keyword>
<sequence length="149" mass="16135">MSKVMFISKRRIQWYIVAAALVVLGGAYIGWQRTQAATAPISAETQVYQLVTGEFTSTTENGKQLEAYVFAPDTLVVKKGQPVELRITGVSGQSHPFSIEGLGVQGTVNKGKTTVVRFTAEQAGTYPIICETHNDPKTGIPMVGYIVVQ</sequence>